<evidence type="ECO:0000313" key="1">
    <source>
        <dbReference type="EMBL" id="CAG9790304.1"/>
    </source>
</evidence>
<dbReference type="EMBL" id="OU893352">
    <property type="protein sequence ID" value="CAG9790304.1"/>
    <property type="molecule type" value="Genomic_DNA"/>
</dbReference>
<reference evidence="1" key="1">
    <citation type="submission" date="2021-12" db="EMBL/GenBank/DDBJ databases">
        <authorList>
            <person name="King R."/>
        </authorList>
    </citation>
    <scope>NUCLEOTIDE SEQUENCE</scope>
</reference>
<name>A0A9N9R6J7_9NEOP</name>
<keyword evidence="2" id="KW-1185">Reference proteome</keyword>
<evidence type="ECO:0000313" key="2">
    <source>
        <dbReference type="Proteomes" id="UP001153714"/>
    </source>
</evidence>
<gene>
    <name evidence="1" type="ORF">DIATSA_LOCUS7973</name>
</gene>
<dbReference type="AlphaFoldDB" id="A0A9N9R6J7"/>
<dbReference type="OrthoDB" id="10022108at2759"/>
<reference evidence="1" key="2">
    <citation type="submission" date="2022-10" db="EMBL/GenBank/DDBJ databases">
        <authorList>
            <consortium name="ENA_rothamsted_submissions"/>
            <consortium name="culmorum"/>
            <person name="King R."/>
        </authorList>
    </citation>
    <scope>NUCLEOTIDE SEQUENCE</scope>
</reference>
<organism evidence="1 2">
    <name type="scientific">Diatraea saccharalis</name>
    <name type="common">sugarcane borer</name>
    <dbReference type="NCBI Taxonomy" id="40085"/>
    <lineage>
        <taxon>Eukaryota</taxon>
        <taxon>Metazoa</taxon>
        <taxon>Ecdysozoa</taxon>
        <taxon>Arthropoda</taxon>
        <taxon>Hexapoda</taxon>
        <taxon>Insecta</taxon>
        <taxon>Pterygota</taxon>
        <taxon>Neoptera</taxon>
        <taxon>Endopterygota</taxon>
        <taxon>Lepidoptera</taxon>
        <taxon>Glossata</taxon>
        <taxon>Ditrysia</taxon>
        <taxon>Pyraloidea</taxon>
        <taxon>Crambidae</taxon>
        <taxon>Crambinae</taxon>
        <taxon>Diatraea</taxon>
    </lineage>
</organism>
<proteinExistence type="predicted"/>
<accession>A0A9N9R6J7</accession>
<dbReference type="Proteomes" id="UP001153714">
    <property type="component" value="Chromosome 21"/>
</dbReference>
<protein>
    <submittedName>
        <fullName evidence="1">Uncharacterized protein</fullName>
    </submittedName>
</protein>
<sequence>MSEDVIQKAKKRINVKQEGIRVDRIRKCKDARVIIGCEEKNQLEAIEEKLTQGKELKVEKVKNKDPLVILKDVFNDIEDKDLLIAIKEKNKRIYGELPEDDTITKIKFKKRPHIKPT</sequence>